<dbReference type="InterPro" id="IPR050669">
    <property type="entry name" value="Hemerythrin"/>
</dbReference>
<evidence type="ECO:0000256" key="3">
    <source>
        <dbReference type="ARBA" id="ARBA00023004"/>
    </source>
</evidence>
<dbReference type="PANTHER" id="PTHR37164:SF1">
    <property type="entry name" value="BACTERIOHEMERYTHRIN"/>
    <property type="match status" value="1"/>
</dbReference>
<evidence type="ECO:0000259" key="4">
    <source>
        <dbReference type="Pfam" id="PF01814"/>
    </source>
</evidence>
<proteinExistence type="inferred from homology"/>
<dbReference type="InterPro" id="IPR012827">
    <property type="entry name" value="Hemerythrin_metal-bd"/>
</dbReference>
<gene>
    <name evidence="5" type="ORF">HNQ80_002234</name>
</gene>
<dbReference type="NCBIfam" id="TIGR02481">
    <property type="entry name" value="hemeryth_dom"/>
    <property type="match status" value="1"/>
</dbReference>
<dbReference type="CDD" id="cd12107">
    <property type="entry name" value="Hemerythrin"/>
    <property type="match status" value="1"/>
</dbReference>
<keyword evidence="3" id="KW-0408">Iron</keyword>
<name>A0A841L186_9FIRM</name>
<sequence length="130" mass="15897">MLIWKEEYSIGVELIDAQHQHLFEIGNSAYKLLRDDFCTDKYDKVVQIIEDLRQYTQFHFKSEEEYMKKINYRRYFSQKVEHDDFIRKINAVNLDIVDENPEKYLEDILAFIFNWTLEHILQKDKLIKAE</sequence>
<evidence type="ECO:0000313" key="5">
    <source>
        <dbReference type="EMBL" id="MBB6216135.1"/>
    </source>
</evidence>
<keyword evidence="2" id="KW-0479">Metal-binding</keyword>
<dbReference type="GO" id="GO:0046872">
    <property type="term" value="F:metal ion binding"/>
    <property type="evidence" value="ECO:0007669"/>
    <property type="project" value="UniProtKB-KW"/>
</dbReference>
<dbReference type="EMBL" id="JACHEN010000012">
    <property type="protein sequence ID" value="MBB6216135.1"/>
    <property type="molecule type" value="Genomic_DNA"/>
</dbReference>
<evidence type="ECO:0000256" key="1">
    <source>
        <dbReference type="ARBA" id="ARBA00010587"/>
    </source>
</evidence>
<dbReference type="AlphaFoldDB" id="A0A841L186"/>
<dbReference type="RefSeq" id="WP_184310670.1">
    <property type="nucleotide sequence ID" value="NZ_JACHEN010000012.1"/>
</dbReference>
<dbReference type="Pfam" id="PF01814">
    <property type="entry name" value="Hemerythrin"/>
    <property type="match status" value="1"/>
</dbReference>
<evidence type="ECO:0000256" key="2">
    <source>
        <dbReference type="ARBA" id="ARBA00022723"/>
    </source>
</evidence>
<accession>A0A841L186</accession>
<dbReference type="InterPro" id="IPR035938">
    <property type="entry name" value="Hemerythrin-like_sf"/>
</dbReference>
<dbReference type="PANTHER" id="PTHR37164">
    <property type="entry name" value="BACTERIOHEMERYTHRIN"/>
    <property type="match status" value="1"/>
</dbReference>
<keyword evidence="6" id="KW-1185">Reference proteome</keyword>
<dbReference type="NCBIfam" id="NF033749">
    <property type="entry name" value="bact_hemeryth"/>
    <property type="match status" value="1"/>
</dbReference>
<reference evidence="5 6" key="1">
    <citation type="submission" date="2020-08" db="EMBL/GenBank/DDBJ databases">
        <title>Genomic Encyclopedia of Type Strains, Phase IV (KMG-IV): sequencing the most valuable type-strain genomes for metagenomic binning, comparative biology and taxonomic classification.</title>
        <authorList>
            <person name="Goeker M."/>
        </authorList>
    </citation>
    <scope>NUCLEOTIDE SEQUENCE [LARGE SCALE GENOMIC DNA]</scope>
    <source>
        <strain evidence="5 6">DSM 103526</strain>
    </source>
</reference>
<dbReference type="InterPro" id="IPR012312">
    <property type="entry name" value="Hemerythrin-like"/>
</dbReference>
<comment type="similarity">
    <text evidence="1">Belongs to the hemerythrin family.</text>
</comment>
<dbReference type="Gene3D" id="1.20.120.50">
    <property type="entry name" value="Hemerythrin-like"/>
    <property type="match status" value="1"/>
</dbReference>
<dbReference type="SUPFAM" id="SSF47188">
    <property type="entry name" value="Hemerythrin-like"/>
    <property type="match status" value="1"/>
</dbReference>
<feature type="domain" description="Hemerythrin-like" evidence="4">
    <location>
        <begin position="11"/>
        <end position="128"/>
    </location>
</feature>
<comment type="caution">
    <text evidence="5">The sequence shown here is derived from an EMBL/GenBank/DDBJ whole genome shotgun (WGS) entry which is preliminary data.</text>
</comment>
<dbReference type="Proteomes" id="UP000579281">
    <property type="component" value="Unassembled WGS sequence"/>
</dbReference>
<organism evidence="5 6">
    <name type="scientific">Anaerosolibacter carboniphilus</name>
    <dbReference type="NCBI Taxonomy" id="1417629"/>
    <lineage>
        <taxon>Bacteria</taxon>
        <taxon>Bacillati</taxon>
        <taxon>Bacillota</taxon>
        <taxon>Clostridia</taxon>
        <taxon>Peptostreptococcales</taxon>
        <taxon>Thermotaleaceae</taxon>
        <taxon>Anaerosolibacter</taxon>
    </lineage>
</organism>
<evidence type="ECO:0000313" key="6">
    <source>
        <dbReference type="Proteomes" id="UP000579281"/>
    </source>
</evidence>
<protein>
    <submittedName>
        <fullName evidence="5">Hemerythrin</fullName>
    </submittedName>
</protein>